<name>A0A7W9UV62_9ACTN</name>
<evidence type="ECO:0000313" key="2">
    <source>
        <dbReference type="Proteomes" id="UP000585836"/>
    </source>
</evidence>
<sequence length="120" mass="13487">MTTDPRIRQLAEARYRNGYGATAADAWDNLDPSLREYLTNEAAAWLRAAVEAGIAPSTERPTDDHDAVYVDEEGLLYGEYRTVPASDCVVRLVWASEQAVSMQELKDRYGAEFRLIGWSE</sequence>
<comment type="caution">
    <text evidence="1">The sequence shown here is derived from an EMBL/GenBank/DDBJ whole genome shotgun (WGS) entry which is preliminary data.</text>
</comment>
<reference evidence="1 2" key="1">
    <citation type="submission" date="2020-08" db="EMBL/GenBank/DDBJ databases">
        <title>Genomic Encyclopedia of Type Strains, Phase III (KMG-III): the genomes of soil and plant-associated and newly described type strains.</title>
        <authorList>
            <person name="Whitman W."/>
        </authorList>
    </citation>
    <scope>NUCLEOTIDE SEQUENCE [LARGE SCALE GENOMIC DNA]</scope>
    <source>
        <strain evidence="1 2">CECT 3313</strain>
    </source>
</reference>
<keyword evidence="2" id="KW-1185">Reference proteome</keyword>
<accession>A0A7W9UV62</accession>
<proteinExistence type="predicted"/>
<dbReference type="Proteomes" id="UP000585836">
    <property type="component" value="Unassembled WGS sequence"/>
</dbReference>
<dbReference type="RefSeq" id="WP_184974601.1">
    <property type="nucleotide sequence ID" value="NZ_JACHJK010000024.1"/>
</dbReference>
<dbReference type="AlphaFoldDB" id="A0A7W9UV62"/>
<organism evidence="1 2">
    <name type="scientific">Streptomyces echinatus</name>
    <dbReference type="NCBI Taxonomy" id="67293"/>
    <lineage>
        <taxon>Bacteria</taxon>
        <taxon>Bacillati</taxon>
        <taxon>Actinomycetota</taxon>
        <taxon>Actinomycetes</taxon>
        <taxon>Kitasatosporales</taxon>
        <taxon>Streptomycetaceae</taxon>
        <taxon>Streptomyces</taxon>
    </lineage>
</organism>
<evidence type="ECO:0000313" key="1">
    <source>
        <dbReference type="EMBL" id="MBB5932358.1"/>
    </source>
</evidence>
<dbReference type="EMBL" id="JACHJK010000024">
    <property type="protein sequence ID" value="MBB5932358.1"/>
    <property type="molecule type" value="Genomic_DNA"/>
</dbReference>
<protein>
    <submittedName>
        <fullName evidence="1">Uncharacterized protein</fullName>
    </submittedName>
</protein>
<gene>
    <name evidence="1" type="ORF">FHS34_007868</name>
</gene>